<sequence length="192" mass="20154">TPPLSPDSPTAHPQPTICAMSSLRVCQFPSVLWLQDPSSPPPASKSWTPPRPSDPADLPLLLAPSSLPSPVGPPAPLGSLIPPAPPWSVDSTPPAAPRRSVRLLPRAPPQSPVTPAPPRTSGCPPRLPEPWPLPWPSGSSVSPGLIGSRAPPPLAPPPSVGPLEPPLPGGGSTVTPLEFLYWFFHMWSFLFL</sequence>
<feature type="compositionally biased region" description="Pro residues" evidence="1">
    <location>
        <begin position="125"/>
        <end position="135"/>
    </location>
</feature>
<feature type="compositionally biased region" description="Pro residues" evidence="1">
    <location>
        <begin position="150"/>
        <end position="168"/>
    </location>
</feature>
<evidence type="ECO:0000256" key="1">
    <source>
        <dbReference type="SAM" id="MobiDB-lite"/>
    </source>
</evidence>
<proteinExistence type="predicted"/>
<feature type="non-terminal residue" evidence="2">
    <location>
        <position position="1"/>
    </location>
</feature>
<feature type="compositionally biased region" description="Pro residues" evidence="1">
    <location>
        <begin position="38"/>
        <end position="53"/>
    </location>
</feature>
<dbReference type="EMBL" id="JAMKFB020000015">
    <property type="protein sequence ID" value="KAL0173502.1"/>
    <property type="molecule type" value="Genomic_DNA"/>
</dbReference>
<protein>
    <submittedName>
        <fullName evidence="2">Uncharacterized protein</fullName>
    </submittedName>
</protein>
<reference evidence="2 3" key="1">
    <citation type="submission" date="2024-05" db="EMBL/GenBank/DDBJ databases">
        <title>Genome sequencing and assembly of Indian major carp, Cirrhinus mrigala (Hamilton, 1822).</title>
        <authorList>
            <person name="Mohindra V."/>
            <person name="Chowdhury L.M."/>
            <person name="Lal K."/>
            <person name="Jena J.K."/>
        </authorList>
    </citation>
    <scope>NUCLEOTIDE SEQUENCE [LARGE SCALE GENOMIC DNA]</scope>
    <source>
        <strain evidence="2">CM1030</strain>
        <tissue evidence="2">Blood</tissue>
    </source>
</reference>
<keyword evidence="3" id="KW-1185">Reference proteome</keyword>
<dbReference type="Proteomes" id="UP001529510">
    <property type="component" value="Unassembled WGS sequence"/>
</dbReference>
<feature type="non-terminal residue" evidence="2">
    <location>
        <position position="192"/>
    </location>
</feature>
<feature type="compositionally biased region" description="Pro residues" evidence="1">
    <location>
        <begin position="70"/>
        <end position="86"/>
    </location>
</feature>
<feature type="region of interest" description="Disordered" evidence="1">
    <location>
        <begin position="34"/>
        <end position="169"/>
    </location>
</feature>
<evidence type="ECO:0000313" key="3">
    <source>
        <dbReference type="Proteomes" id="UP001529510"/>
    </source>
</evidence>
<accession>A0ABD0PI50</accession>
<evidence type="ECO:0000313" key="2">
    <source>
        <dbReference type="EMBL" id="KAL0173502.1"/>
    </source>
</evidence>
<comment type="caution">
    <text evidence="2">The sequence shown here is derived from an EMBL/GenBank/DDBJ whole genome shotgun (WGS) entry which is preliminary data.</text>
</comment>
<feature type="compositionally biased region" description="Low complexity" evidence="1">
    <location>
        <begin position="55"/>
        <end position="69"/>
    </location>
</feature>
<gene>
    <name evidence="2" type="ORF">M9458_029470</name>
</gene>
<name>A0ABD0PI50_CIRMR</name>
<organism evidence="2 3">
    <name type="scientific">Cirrhinus mrigala</name>
    <name type="common">Mrigala</name>
    <dbReference type="NCBI Taxonomy" id="683832"/>
    <lineage>
        <taxon>Eukaryota</taxon>
        <taxon>Metazoa</taxon>
        <taxon>Chordata</taxon>
        <taxon>Craniata</taxon>
        <taxon>Vertebrata</taxon>
        <taxon>Euteleostomi</taxon>
        <taxon>Actinopterygii</taxon>
        <taxon>Neopterygii</taxon>
        <taxon>Teleostei</taxon>
        <taxon>Ostariophysi</taxon>
        <taxon>Cypriniformes</taxon>
        <taxon>Cyprinidae</taxon>
        <taxon>Labeoninae</taxon>
        <taxon>Labeonini</taxon>
        <taxon>Cirrhinus</taxon>
    </lineage>
</organism>
<dbReference type="AlphaFoldDB" id="A0ABD0PI50"/>
<feature type="compositionally biased region" description="Pro residues" evidence="1">
    <location>
        <begin position="106"/>
        <end position="118"/>
    </location>
</feature>